<proteinExistence type="predicted"/>
<dbReference type="GO" id="GO:0000110">
    <property type="term" value="C:nucleotide-excision repair factor 1 complex"/>
    <property type="evidence" value="ECO:0007669"/>
    <property type="project" value="TreeGrafter"/>
</dbReference>
<dbReference type="PANTHER" id="PTHR12749">
    <property type="entry name" value="EXCISION REPAIR CROSS-COMPLEMENTING 1 ERCC1"/>
    <property type="match status" value="1"/>
</dbReference>
<feature type="compositionally biased region" description="Basic and acidic residues" evidence="1">
    <location>
        <begin position="259"/>
        <end position="271"/>
    </location>
</feature>
<feature type="region of interest" description="Disordered" evidence="1">
    <location>
        <begin position="259"/>
        <end position="349"/>
    </location>
</feature>
<feature type="region of interest" description="Disordered" evidence="1">
    <location>
        <begin position="163"/>
        <end position="199"/>
    </location>
</feature>
<accession>A0A9K3GHA8</accession>
<dbReference type="GO" id="GO:0003697">
    <property type="term" value="F:single-stranded DNA binding"/>
    <property type="evidence" value="ECO:0007669"/>
    <property type="project" value="TreeGrafter"/>
</dbReference>
<feature type="compositionally biased region" description="Basic residues" evidence="1">
    <location>
        <begin position="172"/>
        <end position="182"/>
    </location>
</feature>
<dbReference type="PANTHER" id="PTHR12749:SF0">
    <property type="entry name" value="DNA EXCISION REPAIR PROTEIN ERCC-1"/>
    <property type="match status" value="1"/>
</dbReference>
<dbReference type="GO" id="GO:0003684">
    <property type="term" value="F:damaged DNA binding"/>
    <property type="evidence" value="ECO:0007669"/>
    <property type="project" value="InterPro"/>
</dbReference>
<protein>
    <submittedName>
        <fullName evidence="2">Uncharacterized protein</fullName>
    </submittedName>
</protein>
<keyword evidence="3" id="KW-1185">Reference proteome</keyword>
<feature type="non-terminal residue" evidence="2">
    <location>
        <position position="349"/>
    </location>
</feature>
<dbReference type="InterPro" id="IPR010994">
    <property type="entry name" value="RuvA_2-like"/>
</dbReference>
<sequence>FSNTLTDIQVGESVAFVTQPGRVADVRQVDRLLRRDDTSAFSDHINWVAYDNNYTPVLVWSWQECAQCVQALQAYATADASAFDGVSANISHFERAVLFLTKMKGVTEPAAIKLIARFGSLKAISEASEAELTDVKGIGPKGGASIVHAFHAPFVKADISDTQKAVKTEKTTKKRKGKKKRGSASEASKEEGPKPFISSQEMVALLRDEGTSRVRRKEAGAIRVRTYATKGTTLHVQTVLNDIRQRDAMYAPPDKGVVAKRETKAERERPVTEPQAKRAAQSTVSIPTSAGERASGRESRSSSGVMEDPSFGLSQFRAEAEREGDAVDPYQAGADAGSDSEHTESISFT</sequence>
<dbReference type="GO" id="GO:0070522">
    <property type="term" value="C:ERCC4-ERCC1 complex"/>
    <property type="evidence" value="ECO:0007669"/>
    <property type="project" value="TreeGrafter"/>
</dbReference>
<dbReference type="GO" id="GO:0006312">
    <property type="term" value="P:mitotic recombination"/>
    <property type="evidence" value="ECO:0007669"/>
    <property type="project" value="TreeGrafter"/>
</dbReference>
<evidence type="ECO:0000313" key="2">
    <source>
        <dbReference type="EMBL" id="GIQ82647.1"/>
    </source>
</evidence>
<comment type="caution">
    <text evidence="2">The sequence shown here is derived from an EMBL/GenBank/DDBJ whole genome shotgun (WGS) entry which is preliminary data.</text>
</comment>
<feature type="compositionally biased region" description="Basic and acidic residues" evidence="1">
    <location>
        <begin position="339"/>
        <end position="349"/>
    </location>
</feature>
<gene>
    <name evidence="2" type="ORF">KIPB_003816</name>
</gene>
<dbReference type="Pfam" id="PF14520">
    <property type="entry name" value="HHH_5"/>
    <property type="match status" value="1"/>
</dbReference>
<name>A0A9K3GHA8_9EUKA</name>
<reference evidence="2 3" key="1">
    <citation type="journal article" date="2018" name="PLoS ONE">
        <title>The draft genome of Kipferlia bialata reveals reductive genome evolution in fornicate parasites.</title>
        <authorList>
            <person name="Tanifuji G."/>
            <person name="Takabayashi S."/>
            <person name="Kume K."/>
            <person name="Takagi M."/>
            <person name="Nakayama T."/>
            <person name="Kamikawa R."/>
            <person name="Inagaki Y."/>
            <person name="Hashimoto T."/>
        </authorList>
    </citation>
    <scope>NUCLEOTIDE SEQUENCE [LARGE SCALE GENOMIC DNA]</scope>
    <source>
        <strain evidence="2">NY0173</strain>
    </source>
</reference>
<dbReference type="SUPFAM" id="SSF47781">
    <property type="entry name" value="RuvA domain 2-like"/>
    <property type="match status" value="1"/>
</dbReference>
<dbReference type="GO" id="GO:0070914">
    <property type="term" value="P:UV-damage excision repair"/>
    <property type="evidence" value="ECO:0007669"/>
    <property type="project" value="TreeGrafter"/>
</dbReference>
<dbReference type="OrthoDB" id="10262814at2759"/>
<dbReference type="EMBL" id="BDIP01000765">
    <property type="protein sequence ID" value="GIQ82647.1"/>
    <property type="molecule type" value="Genomic_DNA"/>
</dbReference>
<evidence type="ECO:0000313" key="3">
    <source>
        <dbReference type="Proteomes" id="UP000265618"/>
    </source>
</evidence>
<dbReference type="Proteomes" id="UP000265618">
    <property type="component" value="Unassembled WGS sequence"/>
</dbReference>
<dbReference type="Gene3D" id="1.10.150.20">
    <property type="entry name" value="5' to 3' exonuclease, C-terminal subdomain"/>
    <property type="match status" value="1"/>
</dbReference>
<organism evidence="2 3">
    <name type="scientific">Kipferlia bialata</name>
    <dbReference type="NCBI Taxonomy" id="797122"/>
    <lineage>
        <taxon>Eukaryota</taxon>
        <taxon>Metamonada</taxon>
        <taxon>Carpediemonas-like organisms</taxon>
        <taxon>Kipferlia</taxon>
    </lineage>
</organism>
<dbReference type="AlphaFoldDB" id="A0A9K3GHA8"/>
<evidence type="ECO:0000256" key="1">
    <source>
        <dbReference type="SAM" id="MobiDB-lite"/>
    </source>
</evidence>
<dbReference type="InterPro" id="IPR004579">
    <property type="entry name" value="ERCC1/RAD10/SWI10"/>
</dbReference>